<dbReference type="AlphaFoldDB" id="A0A0N4XKH7"/>
<sequence>MLAWPYGYARVMSGFSFLNRDQGPPNLGPFTGYAIVTDTKRIAFARLGKGFFALNAQDDTWNK</sequence>
<keyword evidence="2" id="KW-1185">Reference proteome</keyword>
<name>A0A0N4XKH7_NIPBR</name>
<protein>
    <submittedName>
        <fullName evidence="3">Transposase</fullName>
    </submittedName>
</protein>
<dbReference type="EMBL" id="UYSL01004083">
    <property type="protein sequence ID" value="VDL66618.1"/>
    <property type="molecule type" value="Genomic_DNA"/>
</dbReference>
<organism evidence="3">
    <name type="scientific">Nippostrongylus brasiliensis</name>
    <name type="common">Rat hookworm</name>
    <dbReference type="NCBI Taxonomy" id="27835"/>
    <lineage>
        <taxon>Eukaryota</taxon>
        <taxon>Metazoa</taxon>
        <taxon>Ecdysozoa</taxon>
        <taxon>Nematoda</taxon>
        <taxon>Chromadorea</taxon>
        <taxon>Rhabditida</taxon>
        <taxon>Rhabditina</taxon>
        <taxon>Rhabditomorpha</taxon>
        <taxon>Strongyloidea</taxon>
        <taxon>Heligmosomidae</taxon>
        <taxon>Nippostrongylus</taxon>
    </lineage>
</organism>
<gene>
    <name evidence="1" type="ORF">NBR_LOCUS3029</name>
</gene>
<evidence type="ECO:0000313" key="1">
    <source>
        <dbReference type="EMBL" id="VDL66618.1"/>
    </source>
</evidence>
<reference evidence="3" key="1">
    <citation type="submission" date="2017-02" db="UniProtKB">
        <authorList>
            <consortium name="WormBaseParasite"/>
        </authorList>
    </citation>
    <scope>IDENTIFICATION</scope>
</reference>
<dbReference type="STRING" id="27835.A0A0N4XKH7"/>
<evidence type="ECO:0000313" key="3">
    <source>
        <dbReference type="WBParaSite" id="NBR_0000302901-mRNA-1"/>
    </source>
</evidence>
<dbReference type="Proteomes" id="UP000271162">
    <property type="component" value="Unassembled WGS sequence"/>
</dbReference>
<proteinExistence type="predicted"/>
<reference evidence="1 2" key="2">
    <citation type="submission" date="2018-11" db="EMBL/GenBank/DDBJ databases">
        <authorList>
            <consortium name="Pathogen Informatics"/>
        </authorList>
    </citation>
    <scope>NUCLEOTIDE SEQUENCE [LARGE SCALE GENOMIC DNA]</scope>
</reference>
<evidence type="ECO:0000313" key="2">
    <source>
        <dbReference type="Proteomes" id="UP000271162"/>
    </source>
</evidence>
<dbReference type="WBParaSite" id="NBR_0000302901-mRNA-1">
    <property type="protein sequence ID" value="NBR_0000302901-mRNA-1"/>
    <property type="gene ID" value="NBR_0000302901"/>
</dbReference>
<accession>A0A0N4XKH7</accession>
<dbReference type="Gene3D" id="3.20.20.80">
    <property type="entry name" value="Glycosidases"/>
    <property type="match status" value="1"/>
</dbReference>